<evidence type="ECO:0000313" key="2">
    <source>
        <dbReference type="Proteomes" id="UP000001901"/>
    </source>
</evidence>
<organism evidence="1 2">
    <name type="scientific">Archaeoglobus profundus (strain DSM 5631 / JCM 9629 / NBRC 100127 / Av18)</name>
    <dbReference type="NCBI Taxonomy" id="572546"/>
    <lineage>
        <taxon>Archaea</taxon>
        <taxon>Methanobacteriati</taxon>
        <taxon>Methanobacteriota</taxon>
        <taxon>Archaeoglobi</taxon>
        <taxon>Archaeoglobales</taxon>
        <taxon>Archaeoglobaceae</taxon>
        <taxon>Archaeoglobus</taxon>
    </lineage>
</organism>
<reference evidence="1 2" key="1">
    <citation type="journal article" date="2010" name="Stand. Genomic Sci.">
        <title>Complete genome sequence of Archaeoglobus profundus type strain (AV18).</title>
        <authorList>
            <person name="von Jan M."/>
            <person name="Lapidus A."/>
            <person name="Del Rio T.G."/>
            <person name="Copeland A."/>
            <person name="Tice H."/>
            <person name="Cheng J.F."/>
            <person name="Lucas S."/>
            <person name="Chen F."/>
            <person name="Nolan M."/>
            <person name="Goodwin L."/>
            <person name="Han C."/>
            <person name="Pitluck S."/>
            <person name="Liolios K."/>
            <person name="Ivanova N."/>
            <person name="Mavromatis K."/>
            <person name="Ovchinnikova G."/>
            <person name="Chertkov O."/>
            <person name="Pati A."/>
            <person name="Chen A."/>
            <person name="Palaniappan K."/>
            <person name="Land M."/>
            <person name="Hauser L."/>
            <person name="Chang Y.J."/>
            <person name="Jeffries C.D."/>
            <person name="Saunders E."/>
            <person name="Brettin T."/>
            <person name="Detter J.C."/>
            <person name="Chain P."/>
            <person name="Eichinger K."/>
            <person name="Huber H."/>
            <person name="Spring S."/>
            <person name="Rohde M."/>
            <person name="Goker M."/>
            <person name="Wirth R."/>
            <person name="Woyke T."/>
            <person name="Bristow J."/>
            <person name="Eisen J.A."/>
            <person name="Markowitz V."/>
            <person name="Hugenholtz P."/>
            <person name="Kyrpides N.C."/>
            <person name="Klenk H.P."/>
        </authorList>
    </citation>
    <scope>NUCLEOTIDE SEQUENCE [LARGE SCALE GENOMIC DNA]</scope>
    <source>
        <strain evidence="2">DSM 5631 / JCM 9629 / NBRC 100127 / Av18</strain>
    </source>
</reference>
<sequence length="47" mass="5664">MDDVFKTFKEITKNDLSGWQVEEYLELKKTSKEDLSFSLDHVKEQQR</sequence>
<dbReference type="AlphaFoldDB" id="D2RG89"/>
<proteinExistence type="predicted"/>
<dbReference type="EMBL" id="CP001857">
    <property type="protein sequence ID" value="ADB57314.1"/>
    <property type="molecule type" value="Genomic_DNA"/>
</dbReference>
<protein>
    <submittedName>
        <fullName evidence="1">Uncharacterized protein</fullName>
    </submittedName>
</protein>
<dbReference type="GeneID" id="58788591"/>
<evidence type="ECO:0000313" key="1">
    <source>
        <dbReference type="EMBL" id="ADB57314.1"/>
    </source>
</evidence>
<keyword evidence="2" id="KW-1185">Reference proteome</keyword>
<dbReference type="HOGENOM" id="CLU_3162906_0_0_2"/>
<dbReference type="KEGG" id="apo:Arcpr_0244"/>
<name>D2RG89_ARCPA</name>
<dbReference type="PaxDb" id="572546-Arcpr_0244"/>
<gene>
    <name evidence="1" type="ordered locus">Arcpr_0244</name>
</gene>
<dbReference type="Proteomes" id="UP000001901">
    <property type="component" value="Chromosome"/>
</dbReference>
<dbReference type="RefSeq" id="WP_012939650.1">
    <property type="nucleotide sequence ID" value="NC_013741.1"/>
</dbReference>
<accession>D2RG89</accession>